<dbReference type="RefSeq" id="WP_131204389.1">
    <property type="nucleotide sequence ID" value="NZ_SHQU01000026.1"/>
</dbReference>
<evidence type="ECO:0000313" key="3">
    <source>
        <dbReference type="Proteomes" id="UP000292260"/>
    </source>
</evidence>
<name>A0AB38IF58_BIFLL</name>
<comment type="caution">
    <text evidence="2">The sequence shown here is derived from an EMBL/GenBank/DDBJ whole genome shotgun (WGS) entry which is preliminary data.</text>
</comment>
<dbReference type="AlphaFoldDB" id="A0AB38IF58"/>
<feature type="region of interest" description="Disordered" evidence="1">
    <location>
        <begin position="114"/>
        <end position="136"/>
    </location>
</feature>
<dbReference type="EMBL" id="SHQU01000026">
    <property type="protein sequence ID" value="TCE40474.1"/>
    <property type="molecule type" value="Genomic_DNA"/>
</dbReference>
<reference evidence="2 3" key="1">
    <citation type="journal article" date="2018" name="Sci. Rep.">
        <title>Genomic diversity and distribution of Bifidobacterium longum subsp. longum across the human lifespan.</title>
        <authorList>
            <person name="Odamaki T."/>
            <person name="Bottacini F."/>
            <person name="Kato K."/>
            <person name="Mitsuyama E."/>
            <person name="Yoshida K."/>
            <person name="Horigome A."/>
            <person name="Xiao J.Z."/>
            <person name="van Sinderen D."/>
        </authorList>
    </citation>
    <scope>NUCLEOTIDE SEQUENCE [LARGE SCALE GENOMIC DNA]</scope>
    <source>
        <strain evidence="2 3">MCC10043</strain>
    </source>
</reference>
<dbReference type="Proteomes" id="UP000292260">
    <property type="component" value="Unassembled WGS sequence"/>
</dbReference>
<evidence type="ECO:0000256" key="1">
    <source>
        <dbReference type="SAM" id="MobiDB-lite"/>
    </source>
</evidence>
<accession>A0AB38IF58</accession>
<feature type="compositionally biased region" description="Basic residues" evidence="1">
    <location>
        <begin position="121"/>
        <end position="136"/>
    </location>
</feature>
<proteinExistence type="predicted"/>
<gene>
    <name evidence="2" type="ORF">MCC10043_1271</name>
</gene>
<organism evidence="2 3">
    <name type="scientific">Bifidobacterium longum subsp. longum</name>
    <dbReference type="NCBI Taxonomy" id="1679"/>
    <lineage>
        <taxon>Bacteria</taxon>
        <taxon>Bacillati</taxon>
        <taxon>Actinomycetota</taxon>
        <taxon>Actinomycetes</taxon>
        <taxon>Bifidobacteriales</taxon>
        <taxon>Bifidobacteriaceae</taxon>
        <taxon>Bifidobacterium</taxon>
    </lineage>
</organism>
<protein>
    <submittedName>
        <fullName evidence="2">Uncharacterized protein</fullName>
    </submittedName>
</protein>
<sequence>MQRINLYPSPLTPLVNDGTGDITHGDYDVAIDNLEAGTYVFAADIQNSGTQTGINVMLFDSGWNPLFSSDKIGHVQTTFTFKKPDRVRIRAFQNGVTISNVIVERADTYALTSGGGFRASSPRRTRRTSPVKAGGR</sequence>
<evidence type="ECO:0000313" key="2">
    <source>
        <dbReference type="EMBL" id="TCE40474.1"/>
    </source>
</evidence>